<reference evidence="2 3" key="2">
    <citation type="journal article" date="2010" name="Nature">
        <title>Comparative genomics reveals mobile pathogenicity chromosomes in Fusarium.</title>
        <authorList>
            <person name="Ma L.J."/>
            <person name="van der Does H.C."/>
            <person name="Borkovich K.A."/>
            <person name="Coleman J.J."/>
            <person name="Daboussi M.J."/>
            <person name="Di Pietro A."/>
            <person name="Dufresne M."/>
            <person name="Freitag M."/>
            <person name="Grabherr M."/>
            <person name="Henrissat B."/>
            <person name="Houterman P.M."/>
            <person name="Kang S."/>
            <person name="Shim W.B."/>
            <person name="Woloshuk C."/>
            <person name="Xie X."/>
            <person name="Xu J.R."/>
            <person name="Antoniw J."/>
            <person name="Baker S.E."/>
            <person name="Bluhm B.H."/>
            <person name="Breakspear A."/>
            <person name="Brown D.W."/>
            <person name="Butchko R.A."/>
            <person name="Chapman S."/>
            <person name="Coulson R."/>
            <person name="Coutinho P.M."/>
            <person name="Danchin E.G."/>
            <person name="Diener A."/>
            <person name="Gale L.R."/>
            <person name="Gardiner D.M."/>
            <person name="Goff S."/>
            <person name="Hammond-Kosack K.E."/>
            <person name="Hilburn K."/>
            <person name="Hua-Van A."/>
            <person name="Jonkers W."/>
            <person name="Kazan K."/>
            <person name="Kodira C.D."/>
            <person name="Koehrsen M."/>
            <person name="Kumar L."/>
            <person name="Lee Y.H."/>
            <person name="Li L."/>
            <person name="Manners J.M."/>
            <person name="Miranda-Saavedra D."/>
            <person name="Mukherjee M."/>
            <person name="Park G."/>
            <person name="Park J."/>
            <person name="Park S.Y."/>
            <person name="Proctor R.H."/>
            <person name="Regev A."/>
            <person name="Ruiz-Roldan M.C."/>
            <person name="Sain D."/>
            <person name="Sakthikumar S."/>
            <person name="Sykes S."/>
            <person name="Schwartz D.C."/>
            <person name="Turgeon B.G."/>
            <person name="Wapinski I."/>
            <person name="Yoder O."/>
            <person name="Young S."/>
            <person name="Zeng Q."/>
            <person name="Zhou S."/>
            <person name="Galagan J."/>
            <person name="Cuomo C.A."/>
            <person name="Kistler H.C."/>
            <person name="Rep M."/>
        </authorList>
    </citation>
    <scope>GENOME REANNOTATION</scope>
    <source>
        <strain evidence="3">ATCC MYA-4620 / CBS 123657 / FGSC 9075 / NRRL 31084 / PH-1</strain>
        <strain evidence="2">PH-1 / ATCC MYA-4620 / FGSC 9075 / NRRL 31084</strain>
    </source>
</reference>
<dbReference type="InParanoid" id="I1SAX3"/>
<evidence type="ECO:0000313" key="1">
    <source>
        <dbReference type="EMBL" id="CEF87625.1"/>
    </source>
</evidence>
<dbReference type="EnsemblFungi" id="CEF87625">
    <property type="protein sequence ID" value="CEF87625"/>
    <property type="gene ID" value="FGRRES_14004"/>
</dbReference>
<reference evidence="1 3" key="3">
    <citation type="journal article" date="2015" name="BMC Genomics">
        <title>The completed genome sequence of the pathogenic ascomycete fungus Fusarium graminearum.</title>
        <authorList>
            <person name="King R."/>
            <person name="Urban M."/>
            <person name="Hammond-Kosack M.C."/>
            <person name="Hassani-Pak K."/>
            <person name="Hammond-Kosack K.E."/>
        </authorList>
    </citation>
    <scope>NUCLEOTIDE SEQUENCE [LARGE SCALE GENOMIC DNA]</scope>
    <source>
        <strain evidence="3">ATCC MYA-4620 / CBS 123657 / FGSC 9075 / NRRL 31084 / PH-1</strain>
        <strain evidence="1">PH-1</strain>
    </source>
</reference>
<proteinExistence type="predicted"/>
<organism evidence="1 3">
    <name type="scientific">Gibberella zeae (strain ATCC MYA-4620 / CBS 123657 / FGSC 9075 / NRRL 31084 / PH-1)</name>
    <name type="common">Wheat head blight fungus</name>
    <name type="synonym">Fusarium graminearum</name>
    <dbReference type="NCBI Taxonomy" id="229533"/>
    <lineage>
        <taxon>Eukaryota</taxon>
        <taxon>Fungi</taxon>
        <taxon>Dikarya</taxon>
        <taxon>Ascomycota</taxon>
        <taxon>Pezizomycotina</taxon>
        <taxon>Sordariomycetes</taxon>
        <taxon>Hypocreomycetidae</taxon>
        <taxon>Hypocreales</taxon>
        <taxon>Nectriaceae</taxon>
        <taxon>Fusarium</taxon>
    </lineage>
</organism>
<accession>A0A098E0J4</accession>
<dbReference type="KEGG" id="fgr:FGSG_14004"/>
<accession>I1SAX3</accession>
<dbReference type="AlphaFoldDB" id="I1SAX3"/>
<evidence type="ECO:0000313" key="3">
    <source>
        <dbReference type="Proteomes" id="UP000070720"/>
    </source>
</evidence>
<reference evidence="2" key="4">
    <citation type="submission" date="2017-01" db="UniProtKB">
        <authorList>
            <consortium name="EnsemblFungi"/>
        </authorList>
    </citation>
    <scope>IDENTIFICATION</scope>
    <source>
        <strain evidence="2">PH-1 / ATCC MYA-4620 / FGSC 9075 / NRRL 31084</strain>
    </source>
</reference>
<protein>
    <submittedName>
        <fullName evidence="1">Chromosome 3, complete genome</fullName>
    </submittedName>
</protein>
<evidence type="ECO:0000313" key="2">
    <source>
        <dbReference type="EnsemblFungi" id="CEF87625"/>
    </source>
</evidence>
<dbReference type="HOGENOM" id="CLU_1686754_0_0_1"/>
<name>I1SAX3_GIBZE</name>
<dbReference type="RefSeq" id="XP_011326007.1">
    <property type="nucleotide sequence ID" value="XM_011327705.1"/>
</dbReference>
<dbReference type="EMBL" id="HG970334">
    <property type="protein sequence ID" value="CEF87625.1"/>
    <property type="molecule type" value="Genomic_DNA"/>
</dbReference>
<sequence length="156" mass="17520">MSMFKCLYCMEDVRRSNRARHFKNASCKGDNDKERLVVDFLDNSSGLQKNQAEAFNRVIKQAGGLSALLDGGDNKSPFLFPKAQCVRSGYTDDKIFNNALCDYGKSKEVIYLAENPFKPDTNDLLSQVIQQLYKPDLSCVKYAVNLGCGKIVYRPA</sequence>
<dbReference type="VEuPathDB" id="FungiDB:FGRAMPH1_01G21595"/>
<gene>
    <name evidence="1" type="ORF">FGRAMPH1_01T21595</name>
</gene>
<keyword evidence="3" id="KW-1185">Reference proteome</keyword>
<dbReference type="Proteomes" id="UP000070720">
    <property type="component" value="Chromosome 3"/>
</dbReference>
<reference evidence="2 3" key="1">
    <citation type="journal article" date="2007" name="Science">
        <title>The Fusarium graminearum genome reveals a link between localized polymorphism and pathogen specialization.</title>
        <authorList>
            <person name="Cuomo C.A."/>
            <person name="Gueldener U."/>
            <person name="Xu J.-R."/>
            <person name="Trail F."/>
            <person name="Turgeon B.G."/>
            <person name="Di Pietro A."/>
            <person name="Walton J.D."/>
            <person name="Ma L.-J."/>
            <person name="Baker S.E."/>
            <person name="Rep M."/>
            <person name="Adam G."/>
            <person name="Antoniw J."/>
            <person name="Baldwin T."/>
            <person name="Calvo S.E."/>
            <person name="Chang Y.-L."/>
            <person name="DeCaprio D."/>
            <person name="Gale L.R."/>
            <person name="Gnerre S."/>
            <person name="Goswami R.S."/>
            <person name="Hammond-Kosack K."/>
            <person name="Harris L.J."/>
            <person name="Hilburn K."/>
            <person name="Kennell J.C."/>
            <person name="Kroken S."/>
            <person name="Magnuson J.K."/>
            <person name="Mannhaupt G."/>
            <person name="Mauceli E.W."/>
            <person name="Mewes H.-W."/>
            <person name="Mitterbauer R."/>
            <person name="Muehlbauer G."/>
            <person name="Muensterkoetter M."/>
            <person name="Nelson D."/>
            <person name="O'Donnell K."/>
            <person name="Ouellet T."/>
            <person name="Qi W."/>
            <person name="Quesneville H."/>
            <person name="Roncero M.I.G."/>
            <person name="Seong K.-Y."/>
            <person name="Tetko I.V."/>
            <person name="Urban M."/>
            <person name="Waalwijk C."/>
            <person name="Ward T.J."/>
            <person name="Yao J."/>
            <person name="Birren B.W."/>
            <person name="Kistler H.C."/>
        </authorList>
    </citation>
    <scope>NUCLEOTIDE SEQUENCE [LARGE SCALE GENOMIC DNA]</scope>
    <source>
        <strain evidence="3">ATCC MYA-4620 / CBS 123657 / FGSC 9075 / NRRL 31084 / PH-1</strain>
        <strain evidence="2">PH-1 / ATCC MYA-4620 / FGSC 9075 / NRRL 31084</strain>
    </source>
</reference>